<gene>
    <name evidence="1" type="ORF">SAMN05444281_0038</name>
</gene>
<dbReference type="EMBL" id="FQXQ01000001">
    <property type="protein sequence ID" value="SHH31416.1"/>
    <property type="molecule type" value="Genomic_DNA"/>
</dbReference>
<dbReference type="RefSeq" id="WP_073117668.1">
    <property type="nucleotide sequence ID" value="NZ_BMEN01000005.1"/>
</dbReference>
<evidence type="ECO:0008006" key="3">
    <source>
        <dbReference type="Google" id="ProtNLM"/>
    </source>
</evidence>
<sequence length="125" mass="13993">MTMIISNPNCGNSPKMAFLKDFNIAFAKNDIPFLLKSVTDDIVWNMIGKQKITGKENFATALEQMKDSKAKELVLEQILSHGKEGAANGIFKMTDGKNYAFSDFYLFKSAKGNQIKQITSYLIEV</sequence>
<dbReference type="Proteomes" id="UP000184109">
    <property type="component" value="Unassembled WGS sequence"/>
</dbReference>
<dbReference type="AlphaFoldDB" id="A0A1M5RYU5"/>
<evidence type="ECO:0000313" key="1">
    <source>
        <dbReference type="EMBL" id="SHH31416.1"/>
    </source>
</evidence>
<reference evidence="2" key="1">
    <citation type="submission" date="2016-11" db="EMBL/GenBank/DDBJ databases">
        <authorList>
            <person name="Varghese N."/>
            <person name="Submissions S."/>
        </authorList>
    </citation>
    <scope>NUCLEOTIDE SEQUENCE [LARGE SCALE GENOMIC DNA]</scope>
    <source>
        <strain evidence="2">DSM 100572</strain>
    </source>
</reference>
<dbReference type="STRING" id="1195760.SAMN05444281_0038"/>
<name>A0A1M5RYU5_9FLAO</name>
<dbReference type="OrthoDB" id="6692273at2"/>
<dbReference type="Gene3D" id="3.10.450.50">
    <property type="match status" value="1"/>
</dbReference>
<accession>A0A1M5RYU5</accession>
<dbReference type="InterPro" id="IPR032710">
    <property type="entry name" value="NTF2-like_dom_sf"/>
</dbReference>
<keyword evidence="2" id="KW-1185">Reference proteome</keyword>
<organism evidence="1 2">
    <name type="scientific">Wenyingzhuangia marina</name>
    <dbReference type="NCBI Taxonomy" id="1195760"/>
    <lineage>
        <taxon>Bacteria</taxon>
        <taxon>Pseudomonadati</taxon>
        <taxon>Bacteroidota</taxon>
        <taxon>Flavobacteriia</taxon>
        <taxon>Flavobacteriales</taxon>
        <taxon>Flavobacteriaceae</taxon>
        <taxon>Wenyingzhuangia</taxon>
    </lineage>
</organism>
<dbReference type="SUPFAM" id="SSF54427">
    <property type="entry name" value="NTF2-like"/>
    <property type="match status" value="1"/>
</dbReference>
<evidence type="ECO:0000313" key="2">
    <source>
        <dbReference type="Proteomes" id="UP000184109"/>
    </source>
</evidence>
<protein>
    <recommendedName>
        <fullName evidence="3">Ketosteroid isomerase-related protein</fullName>
    </recommendedName>
</protein>
<proteinExistence type="predicted"/>